<gene>
    <name evidence="13" type="ORF">SAMN02745207_03673</name>
</gene>
<feature type="transmembrane region" description="Helical" evidence="12">
    <location>
        <begin position="315"/>
        <end position="341"/>
    </location>
</feature>
<feature type="transmembrane region" description="Helical" evidence="12">
    <location>
        <begin position="161"/>
        <end position="186"/>
    </location>
</feature>
<feature type="transmembrane region" description="Helical" evidence="12">
    <location>
        <begin position="419"/>
        <end position="439"/>
    </location>
</feature>
<comment type="subcellular location">
    <subcellularLocation>
        <location evidence="2">Cell membrane</location>
        <topology evidence="2">Multi-pass membrane protein</topology>
    </subcellularLocation>
</comment>
<evidence type="ECO:0000256" key="9">
    <source>
        <dbReference type="ARBA" id="ARBA00023065"/>
    </source>
</evidence>
<feature type="transmembrane region" description="Helical" evidence="12">
    <location>
        <begin position="54"/>
        <end position="77"/>
    </location>
</feature>
<evidence type="ECO:0000256" key="4">
    <source>
        <dbReference type="ARBA" id="ARBA00022448"/>
    </source>
</evidence>
<dbReference type="GO" id="GO:0006811">
    <property type="term" value="P:monoatomic ion transport"/>
    <property type="evidence" value="ECO:0007669"/>
    <property type="project" value="UniProtKB-KW"/>
</dbReference>
<keyword evidence="8 12" id="KW-1133">Transmembrane helix</keyword>
<proteinExistence type="predicted"/>
<dbReference type="EMBL" id="FQXM01000030">
    <property type="protein sequence ID" value="SHH99509.1"/>
    <property type="molecule type" value="Genomic_DNA"/>
</dbReference>
<evidence type="ECO:0000256" key="8">
    <source>
        <dbReference type="ARBA" id="ARBA00022989"/>
    </source>
</evidence>
<evidence type="ECO:0000256" key="7">
    <source>
        <dbReference type="ARBA" id="ARBA00022692"/>
    </source>
</evidence>
<dbReference type="Proteomes" id="UP000184447">
    <property type="component" value="Unassembled WGS sequence"/>
</dbReference>
<keyword evidence="14" id="KW-1185">Reference proteome</keyword>
<dbReference type="NCBIfam" id="TIGR00797">
    <property type="entry name" value="matE"/>
    <property type="match status" value="1"/>
</dbReference>
<evidence type="ECO:0000256" key="10">
    <source>
        <dbReference type="ARBA" id="ARBA00023136"/>
    </source>
</evidence>
<feature type="transmembrane region" description="Helical" evidence="12">
    <location>
        <begin position="132"/>
        <end position="154"/>
    </location>
</feature>
<dbReference type="OrthoDB" id="62420at2"/>
<dbReference type="InterPro" id="IPR048279">
    <property type="entry name" value="MdtK-like"/>
</dbReference>
<dbReference type="STRING" id="1121316.SAMN02745207_03673"/>
<evidence type="ECO:0000256" key="2">
    <source>
        <dbReference type="ARBA" id="ARBA00004651"/>
    </source>
</evidence>
<feature type="transmembrane region" description="Helical" evidence="12">
    <location>
        <begin position="393"/>
        <end position="413"/>
    </location>
</feature>
<keyword evidence="10 12" id="KW-0472">Membrane</keyword>
<keyword evidence="7 12" id="KW-0812">Transmembrane</keyword>
<dbReference type="AlphaFoldDB" id="A0A1M5XID0"/>
<dbReference type="PIRSF" id="PIRSF006603">
    <property type="entry name" value="DinF"/>
    <property type="match status" value="1"/>
</dbReference>
<evidence type="ECO:0000313" key="14">
    <source>
        <dbReference type="Proteomes" id="UP000184447"/>
    </source>
</evidence>
<evidence type="ECO:0000256" key="12">
    <source>
        <dbReference type="SAM" id="Phobius"/>
    </source>
</evidence>
<dbReference type="InterPro" id="IPR050222">
    <property type="entry name" value="MATE_MdtK"/>
</dbReference>
<comment type="function">
    <text evidence="1">Multidrug efflux pump.</text>
</comment>
<evidence type="ECO:0000256" key="6">
    <source>
        <dbReference type="ARBA" id="ARBA00022475"/>
    </source>
</evidence>
<dbReference type="GO" id="GO:0015297">
    <property type="term" value="F:antiporter activity"/>
    <property type="evidence" value="ECO:0007669"/>
    <property type="project" value="UniProtKB-KW"/>
</dbReference>
<feature type="transmembrane region" description="Helical" evidence="12">
    <location>
        <begin position="89"/>
        <end position="112"/>
    </location>
</feature>
<dbReference type="GO" id="GO:0005886">
    <property type="term" value="C:plasma membrane"/>
    <property type="evidence" value="ECO:0007669"/>
    <property type="project" value="UniProtKB-SubCell"/>
</dbReference>
<dbReference type="InterPro" id="IPR002528">
    <property type="entry name" value="MATE_fam"/>
</dbReference>
<dbReference type="PANTHER" id="PTHR43298:SF4">
    <property type="entry name" value="DRUG_SODIUM ANTIPORTER"/>
    <property type="match status" value="1"/>
</dbReference>
<reference evidence="13 14" key="1">
    <citation type="submission" date="2016-11" db="EMBL/GenBank/DDBJ databases">
        <authorList>
            <person name="Jaros S."/>
            <person name="Januszkiewicz K."/>
            <person name="Wedrychowicz H."/>
        </authorList>
    </citation>
    <scope>NUCLEOTIDE SEQUENCE [LARGE SCALE GENOMIC DNA]</scope>
    <source>
        <strain evidence="13 14">DSM 8605</strain>
    </source>
</reference>
<evidence type="ECO:0000256" key="3">
    <source>
        <dbReference type="ARBA" id="ARBA00020268"/>
    </source>
</evidence>
<evidence type="ECO:0000256" key="1">
    <source>
        <dbReference type="ARBA" id="ARBA00003408"/>
    </source>
</evidence>
<keyword evidence="5" id="KW-0050">Antiport</keyword>
<evidence type="ECO:0000313" key="13">
    <source>
        <dbReference type="EMBL" id="SHH99509.1"/>
    </source>
</evidence>
<dbReference type="GO" id="GO:0042910">
    <property type="term" value="F:xenobiotic transmembrane transporter activity"/>
    <property type="evidence" value="ECO:0007669"/>
    <property type="project" value="InterPro"/>
</dbReference>
<feature type="transmembrane region" description="Helical" evidence="12">
    <location>
        <begin position="192"/>
        <end position="216"/>
    </location>
</feature>
<keyword evidence="4" id="KW-0813">Transport</keyword>
<keyword evidence="6" id="KW-1003">Cell membrane</keyword>
<feature type="transmembrane region" description="Helical" evidence="12">
    <location>
        <begin position="12"/>
        <end position="31"/>
    </location>
</feature>
<accession>A0A1M5XID0</accession>
<dbReference type="CDD" id="cd13137">
    <property type="entry name" value="MATE_NorM_like"/>
    <property type="match status" value="1"/>
</dbReference>
<dbReference type="Pfam" id="PF01554">
    <property type="entry name" value="MatE"/>
    <property type="match status" value="2"/>
</dbReference>
<organism evidence="13 14">
    <name type="scientific">Clostridium grantii DSM 8605</name>
    <dbReference type="NCBI Taxonomy" id="1121316"/>
    <lineage>
        <taxon>Bacteria</taxon>
        <taxon>Bacillati</taxon>
        <taxon>Bacillota</taxon>
        <taxon>Clostridia</taxon>
        <taxon>Eubacteriales</taxon>
        <taxon>Clostridiaceae</taxon>
        <taxon>Clostridium</taxon>
    </lineage>
</organism>
<keyword evidence="9" id="KW-0406">Ion transport</keyword>
<evidence type="ECO:0000256" key="5">
    <source>
        <dbReference type="ARBA" id="ARBA00022449"/>
    </source>
</evidence>
<name>A0A1M5XID0_9CLOT</name>
<evidence type="ECO:0000256" key="11">
    <source>
        <dbReference type="ARBA" id="ARBA00031636"/>
    </source>
</evidence>
<protein>
    <recommendedName>
        <fullName evidence="3">Probable multidrug resistance protein NorM</fullName>
    </recommendedName>
    <alternativeName>
        <fullName evidence="11">Multidrug-efflux transporter</fullName>
    </alternativeName>
</protein>
<sequence>MFINRKVTKDVLKLALPAVGEMILYMMIWVLDTMMVGRYGGKTAVSAVGLSSEILYTFVNIFISIGISVAMTSLVARKFGANDISATEKFATIGFVIGTLLSLIITITLFVFAKDILILAGANSNVLRLGTIYMKIVSFGLFFNMLTAMLNGILRGYGNTLTPLITSGIINIINLSLDAILIFGLFNFPELGIAGAAIATAVAHTIGFIFSSIYLWKKSNIKLRPKLLLSYSITDVKEVIKLAIPSSLQEASFDISRLLCVFMIMRIGEVSFAANQITTTIESLSFMPGWGFAIAATTLVGQKTGEKKYKEAKEYAYASVALGTFLMGICSLIFFLFPTFFIKLFITKDEVDVITLGIQCLKIAALEQIPIAISMILGGALKGAGDTKIPFKISFISSWFIRLPLMYYFIYIMNFSVVYVWWITAVQWIFEAVFMIFVFRKKLTSRFVQ</sequence>
<dbReference type="RefSeq" id="WP_073340436.1">
    <property type="nucleotide sequence ID" value="NZ_FQXM01000030.1"/>
</dbReference>
<dbReference type="PANTHER" id="PTHR43298">
    <property type="entry name" value="MULTIDRUG RESISTANCE PROTEIN NORM-RELATED"/>
    <property type="match status" value="1"/>
</dbReference>